<feature type="coiled-coil region" evidence="1">
    <location>
        <begin position="8"/>
        <end position="35"/>
    </location>
</feature>
<evidence type="ECO:0000313" key="2">
    <source>
        <dbReference type="EMBL" id="MBB5746169.1"/>
    </source>
</evidence>
<dbReference type="Proteomes" id="UP000545037">
    <property type="component" value="Unassembled WGS sequence"/>
</dbReference>
<gene>
    <name evidence="2" type="ORF">GGR13_001773</name>
</gene>
<dbReference type="AlphaFoldDB" id="A0A7W9CIA3"/>
<name>A0A7W9CIA3_9CAUL</name>
<proteinExistence type="predicted"/>
<keyword evidence="3" id="KW-1185">Reference proteome</keyword>
<organism evidence="2 3">
    <name type="scientific">Brevundimonas variabilis</name>
    <dbReference type="NCBI Taxonomy" id="74312"/>
    <lineage>
        <taxon>Bacteria</taxon>
        <taxon>Pseudomonadati</taxon>
        <taxon>Pseudomonadota</taxon>
        <taxon>Alphaproteobacteria</taxon>
        <taxon>Caulobacterales</taxon>
        <taxon>Caulobacteraceae</taxon>
        <taxon>Brevundimonas</taxon>
    </lineage>
</organism>
<comment type="caution">
    <text evidence="2">The sequence shown here is derived from an EMBL/GenBank/DDBJ whole genome shotgun (WGS) entry which is preliminary data.</text>
</comment>
<accession>A0A7W9CIA3</accession>
<evidence type="ECO:0000313" key="3">
    <source>
        <dbReference type="Proteomes" id="UP000545037"/>
    </source>
</evidence>
<evidence type="ECO:0000256" key="1">
    <source>
        <dbReference type="SAM" id="Coils"/>
    </source>
</evidence>
<keyword evidence="1" id="KW-0175">Coiled coil</keyword>
<dbReference type="EMBL" id="JACHOR010000003">
    <property type="protein sequence ID" value="MBB5746169.1"/>
    <property type="molecule type" value="Genomic_DNA"/>
</dbReference>
<protein>
    <submittedName>
        <fullName evidence="2">Uncharacterized protein</fullName>
    </submittedName>
</protein>
<sequence length="119" mass="12381">MSDKTLAAQRVADLINDAERAMDQAMAKASILVAELPQLQAQAGLNASWAQPAIVSVCAALSDMTTARGSLISAHRSLSVIQRKLGLVTTLLPGNDKASEGPIVPTSAFGDDRVVALRA</sequence>
<dbReference type="RefSeq" id="WP_183213171.1">
    <property type="nucleotide sequence ID" value="NZ_JACHOR010000003.1"/>
</dbReference>
<reference evidence="2 3" key="1">
    <citation type="submission" date="2020-08" db="EMBL/GenBank/DDBJ databases">
        <title>Genomic Encyclopedia of Type Strains, Phase IV (KMG-IV): sequencing the most valuable type-strain genomes for metagenomic binning, comparative biology and taxonomic classification.</title>
        <authorList>
            <person name="Goeker M."/>
        </authorList>
    </citation>
    <scope>NUCLEOTIDE SEQUENCE [LARGE SCALE GENOMIC DNA]</scope>
    <source>
        <strain evidence="2 3">DSM 4737</strain>
    </source>
</reference>